<proteinExistence type="predicted"/>
<protein>
    <submittedName>
        <fullName evidence="1">Uncharacterized protein</fullName>
    </submittedName>
</protein>
<reference evidence="1" key="1">
    <citation type="journal article" date="2020" name="Stud. Mycol.">
        <title>101 Dothideomycetes genomes: a test case for predicting lifestyles and emergence of pathogens.</title>
        <authorList>
            <person name="Haridas S."/>
            <person name="Albert R."/>
            <person name="Binder M."/>
            <person name="Bloem J."/>
            <person name="Labutti K."/>
            <person name="Salamov A."/>
            <person name="Andreopoulos B."/>
            <person name="Baker S."/>
            <person name="Barry K."/>
            <person name="Bills G."/>
            <person name="Bluhm B."/>
            <person name="Cannon C."/>
            <person name="Castanera R."/>
            <person name="Culley D."/>
            <person name="Daum C."/>
            <person name="Ezra D."/>
            <person name="Gonzalez J."/>
            <person name="Henrissat B."/>
            <person name="Kuo A."/>
            <person name="Liang C."/>
            <person name="Lipzen A."/>
            <person name="Lutzoni F."/>
            <person name="Magnuson J."/>
            <person name="Mondo S."/>
            <person name="Nolan M."/>
            <person name="Ohm R."/>
            <person name="Pangilinan J."/>
            <person name="Park H.-J."/>
            <person name="Ramirez L."/>
            <person name="Alfaro M."/>
            <person name="Sun H."/>
            <person name="Tritt A."/>
            <person name="Yoshinaga Y."/>
            <person name="Zwiers L.-H."/>
            <person name="Turgeon B."/>
            <person name="Goodwin S."/>
            <person name="Spatafora J."/>
            <person name="Crous P."/>
            <person name="Grigoriev I."/>
        </authorList>
    </citation>
    <scope>NUCLEOTIDE SEQUENCE</scope>
    <source>
        <strain evidence="1">CBS 121739</strain>
    </source>
</reference>
<gene>
    <name evidence="1" type="ORF">EJ05DRAFT_499317</name>
</gene>
<evidence type="ECO:0000313" key="2">
    <source>
        <dbReference type="Proteomes" id="UP000799437"/>
    </source>
</evidence>
<dbReference type="Proteomes" id="UP000799437">
    <property type="component" value="Unassembled WGS sequence"/>
</dbReference>
<dbReference type="OrthoDB" id="2544694at2759"/>
<dbReference type="GeneID" id="54487870"/>
<dbReference type="RefSeq" id="XP_033601335.1">
    <property type="nucleotide sequence ID" value="XM_033746816.1"/>
</dbReference>
<sequence length="206" mass="22776">MQPFNYIVPALFFNATVDRALDLGNLSSGSSLGLFHFETISLVSEPGFEVQLKATISNVNDYSITDVDPSITHPRFIGTVVPDDNSMPFQLEMSGILFNDEMIKSIISKPPSSDQLNACANQTQKDIERENNCFRSRREVPYGTLYRVLTATFQGGSSRYEGLMNSIFVASETVSDGDEPGKYLVGIKLSKVYASRTSITIGNEYE</sequence>
<name>A0A6A6WA28_9PEZI</name>
<organism evidence="1 2">
    <name type="scientific">Pseudovirgaria hyperparasitica</name>
    <dbReference type="NCBI Taxonomy" id="470096"/>
    <lineage>
        <taxon>Eukaryota</taxon>
        <taxon>Fungi</taxon>
        <taxon>Dikarya</taxon>
        <taxon>Ascomycota</taxon>
        <taxon>Pezizomycotina</taxon>
        <taxon>Dothideomycetes</taxon>
        <taxon>Dothideomycetes incertae sedis</taxon>
        <taxon>Acrospermales</taxon>
        <taxon>Acrospermaceae</taxon>
        <taxon>Pseudovirgaria</taxon>
    </lineage>
</organism>
<dbReference type="AlphaFoldDB" id="A0A6A6WA28"/>
<dbReference type="EMBL" id="ML996570">
    <property type="protein sequence ID" value="KAF2758884.1"/>
    <property type="molecule type" value="Genomic_DNA"/>
</dbReference>
<accession>A0A6A6WA28</accession>
<keyword evidence="2" id="KW-1185">Reference proteome</keyword>
<evidence type="ECO:0000313" key="1">
    <source>
        <dbReference type="EMBL" id="KAF2758884.1"/>
    </source>
</evidence>